<evidence type="ECO:0008006" key="4">
    <source>
        <dbReference type="Google" id="ProtNLM"/>
    </source>
</evidence>
<evidence type="ECO:0000313" key="3">
    <source>
        <dbReference type="Proteomes" id="UP000006546"/>
    </source>
</evidence>
<feature type="chain" id="PRO_5003310867" description="DUF676 domain-containing protein" evidence="1">
    <location>
        <begin position="23"/>
        <end position="446"/>
    </location>
</feature>
<feature type="signal peptide" evidence="1">
    <location>
        <begin position="1"/>
        <end position="22"/>
    </location>
</feature>
<keyword evidence="3" id="KW-1185">Reference proteome</keyword>
<evidence type="ECO:0000313" key="2">
    <source>
        <dbReference type="EMBL" id="AEE17421.1"/>
    </source>
</evidence>
<organism evidence="2 3">
    <name type="scientific">Treponema brennaborense (strain DSM 12168 / CIP 105900 / DD5/3)</name>
    <dbReference type="NCBI Taxonomy" id="906968"/>
    <lineage>
        <taxon>Bacteria</taxon>
        <taxon>Pseudomonadati</taxon>
        <taxon>Spirochaetota</taxon>
        <taxon>Spirochaetia</taxon>
        <taxon>Spirochaetales</taxon>
        <taxon>Treponemataceae</taxon>
        <taxon>Treponema</taxon>
    </lineage>
</organism>
<dbReference type="Proteomes" id="UP000006546">
    <property type="component" value="Chromosome"/>
</dbReference>
<dbReference type="SUPFAM" id="SSF53474">
    <property type="entry name" value="alpha/beta-Hydrolases"/>
    <property type="match status" value="1"/>
</dbReference>
<protein>
    <recommendedName>
        <fullName evidence="4">DUF676 domain-containing protein</fullName>
    </recommendedName>
</protein>
<dbReference type="RefSeq" id="WP_013759124.1">
    <property type="nucleotide sequence ID" value="NC_015500.1"/>
</dbReference>
<dbReference type="InterPro" id="IPR029058">
    <property type="entry name" value="AB_hydrolase_fold"/>
</dbReference>
<keyword evidence="1" id="KW-0732">Signal</keyword>
<dbReference type="OrthoDB" id="359444at2"/>
<gene>
    <name evidence="2" type="ordered locus">Trebr_2006</name>
</gene>
<evidence type="ECO:0000256" key="1">
    <source>
        <dbReference type="SAM" id="SignalP"/>
    </source>
</evidence>
<dbReference type="KEGG" id="tbe:Trebr_2006"/>
<proteinExistence type="predicted"/>
<dbReference type="AlphaFoldDB" id="F4LJP1"/>
<name>F4LJP1_TREBD</name>
<sequence>MKNKLLISIIVSMFVMHSFVFSQVTEENFELKKDFARMEFDEDSNKNKVVGYVYFKGFDFTGYEAESVGIEPMLQTTLELLQFRYKASKQPFVFVGHSQGGLRSLAMSTYLKRRDPELYKQLRGVITLSGIDRGLKLLEGRGSAFRSRLFNDVQILTNGIYGVAKFFDLIPFCDPVNDYIFGGITKADINGAAWHLCKLILGGMLPLTKEFAYPIMYNRDWDGHAQIRDMVPQSKLITDYVLTEQTVYMQHKSKTTSSLAVEWRRGWWGIRYPVLVWKSKPVIVAAQSVDLKVDKNLPFMFLAGTVSDSLGLADGDTARKIKTGFDHTGNVFRGAEYLHYAKAVCIWGLFTGSISAANDCRKAANWCNNLNGEISELVGEQTHDGLVALSSQYLPQKSLVGTGYDTVILNNTDFRTYRDMNHETINNTGSLSKTTSETRVLELLGK</sequence>
<accession>F4LJP1</accession>
<dbReference type="STRING" id="906968.Trebr_2006"/>
<reference evidence="3" key="1">
    <citation type="submission" date="2011-04" db="EMBL/GenBank/DDBJ databases">
        <title>The complete genome of Treponema brennaborense DSM 12168.</title>
        <authorList>
            <person name="Lucas S."/>
            <person name="Han J."/>
            <person name="Lapidus A."/>
            <person name="Bruce D."/>
            <person name="Goodwin L."/>
            <person name="Pitluck S."/>
            <person name="Peters L."/>
            <person name="Kyrpides N."/>
            <person name="Mavromatis K."/>
            <person name="Ivanova N."/>
            <person name="Mikhailova N."/>
            <person name="Pagani I."/>
            <person name="Teshima H."/>
            <person name="Detter J.C."/>
            <person name="Tapia R."/>
            <person name="Han C."/>
            <person name="Land M."/>
            <person name="Hauser L."/>
            <person name="Markowitz V."/>
            <person name="Cheng J.-F."/>
            <person name="Hugenholtz P."/>
            <person name="Woyke T."/>
            <person name="Wu D."/>
            <person name="Gronow S."/>
            <person name="Wellnitz S."/>
            <person name="Brambilla E."/>
            <person name="Klenk H.-P."/>
            <person name="Eisen J.A."/>
        </authorList>
    </citation>
    <scope>NUCLEOTIDE SEQUENCE [LARGE SCALE GENOMIC DNA]</scope>
    <source>
        <strain evidence="3">DSM 12168 / CIP 105900 / DD5/3</strain>
    </source>
</reference>
<dbReference type="eggNOG" id="ENOG5030W1G">
    <property type="taxonomic scope" value="Bacteria"/>
</dbReference>
<dbReference type="EMBL" id="CP002696">
    <property type="protein sequence ID" value="AEE17421.1"/>
    <property type="molecule type" value="Genomic_DNA"/>
</dbReference>
<dbReference type="HOGENOM" id="CLU_608242_0_0_12"/>